<dbReference type="Proteomes" id="UP000482960">
    <property type="component" value="Unassembled WGS sequence"/>
</dbReference>
<reference evidence="1 2" key="2">
    <citation type="submission" date="2020-03" db="EMBL/GenBank/DDBJ databases">
        <authorList>
            <person name="Ichikawa N."/>
            <person name="Kimura A."/>
            <person name="Kitahashi Y."/>
            <person name="Uohara A."/>
        </authorList>
    </citation>
    <scope>NUCLEOTIDE SEQUENCE [LARGE SCALE GENOMIC DNA]</scope>
    <source>
        <strain evidence="1 2">NBRC 108638</strain>
    </source>
</reference>
<keyword evidence="2" id="KW-1185">Reference proteome</keyword>
<dbReference type="EMBL" id="BLPG01000003">
    <property type="protein sequence ID" value="GFJ96649.1"/>
    <property type="molecule type" value="Genomic_DNA"/>
</dbReference>
<protein>
    <submittedName>
        <fullName evidence="1">Uncharacterized protein</fullName>
    </submittedName>
</protein>
<accession>A0A6V8LPS3</accession>
<evidence type="ECO:0000313" key="1">
    <source>
        <dbReference type="EMBL" id="GFJ96649.1"/>
    </source>
</evidence>
<name>A0A6V8LPS3_9ACTN</name>
<sequence length="106" mass="11701">MELEPARRAAWDAYLVVTVELLPALDRDSVDAWHVVAELTGLAASIRLWAPGWGPTGAVLAAAIDTALRLRRDGHHNDLARLLRVLAPRLFRLSSGRPNPRTRTGY</sequence>
<evidence type="ECO:0000313" key="2">
    <source>
        <dbReference type="Proteomes" id="UP000482960"/>
    </source>
</evidence>
<gene>
    <name evidence="1" type="ORF">Prum_102910</name>
</gene>
<organism evidence="1 2">
    <name type="scientific">Phytohabitans rumicis</name>
    <dbReference type="NCBI Taxonomy" id="1076125"/>
    <lineage>
        <taxon>Bacteria</taxon>
        <taxon>Bacillati</taxon>
        <taxon>Actinomycetota</taxon>
        <taxon>Actinomycetes</taxon>
        <taxon>Micromonosporales</taxon>
        <taxon>Micromonosporaceae</taxon>
    </lineage>
</organism>
<dbReference type="AlphaFoldDB" id="A0A6V8LPS3"/>
<reference evidence="1 2" key="1">
    <citation type="submission" date="2020-03" db="EMBL/GenBank/DDBJ databases">
        <title>Whole genome shotgun sequence of Phytohabitans rumicis NBRC 108638.</title>
        <authorList>
            <person name="Komaki H."/>
            <person name="Tamura T."/>
        </authorList>
    </citation>
    <scope>NUCLEOTIDE SEQUENCE [LARGE SCALE GENOMIC DNA]</scope>
    <source>
        <strain evidence="1 2">NBRC 108638</strain>
    </source>
</reference>
<proteinExistence type="predicted"/>
<comment type="caution">
    <text evidence="1">The sequence shown here is derived from an EMBL/GenBank/DDBJ whole genome shotgun (WGS) entry which is preliminary data.</text>
</comment>